<dbReference type="EMBL" id="JARKNE010000012">
    <property type="protein sequence ID" value="KAK5777502.1"/>
    <property type="molecule type" value="Genomic_DNA"/>
</dbReference>
<organism evidence="2 3">
    <name type="scientific">Gossypium arboreum</name>
    <name type="common">Tree cotton</name>
    <name type="synonym">Gossypium nanking</name>
    <dbReference type="NCBI Taxonomy" id="29729"/>
    <lineage>
        <taxon>Eukaryota</taxon>
        <taxon>Viridiplantae</taxon>
        <taxon>Streptophyta</taxon>
        <taxon>Embryophyta</taxon>
        <taxon>Tracheophyta</taxon>
        <taxon>Spermatophyta</taxon>
        <taxon>Magnoliopsida</taxon>
        <taxon>eudicotyledons</taxon>
        <taxon>Gunneridae</taxon>
        <taxon>Pentapetalae</taxon>
        <taxon>rosids</taxon>
        <taxon>malvids</taxon>
        <taxon>Malvales</taxon>
        <taxon>Malvaceae</taxon>
        <taxon>Malvoideae</taxon>
        <taxon>Gossypium</taxon>
    </lineage>
</organism>
<accession>A0ABR0MUM6</accession>
<evidence type="ECO:0000313" key="2">
    <source>
        <dbReference type="EMBL" id="KAK5777502.1"/>
    </source>
</evidence>
<reference evidence="2 3" key="1">
    <citation type="submission" date="2023-03" db="EMBL/GenBank/DDBJ databases">
        <title>WGS of Gossypium arboreum.</title>
        <authorList>
            <person name="Yu D."/>
        </authorList>
    </citation>
    <scope>NUCLEOTIDE SEQUENCE [LARGE SCALE GENOMIC DNA]</scope>
    <source>
        <tissue evidence="2">Leaf</tissue>
    </source>
</reference>
<name>A0ABR0MUM6_GOSAR</name>
<evidence type="ECO:0000259" key="1">
    <source>
        <dbReference type="Pfam" id="PF13966"/>
    </source>
</evidence>
<sequence length="177" mass="20276">MARDVQNESFLLKLGFNLLTNKQALGVKILRAKYKVTYTTIGIGITLCCFVENNILSYITSILSPSPLVGQDELNSNWSANGKFTVKSAYNFLMQNSLNPEDNEWKMAWSFTCLQRVRHFLWLVLKERLLTNVKRCRRGFFGVPSCTICGSLEEYVLQDCGNAREVWKQVIPLRVLL</sequence>
<proteinExistence type="predicted"/>
<evidence type="ECO:0000313" key="3">
    <source>
        <dbReference type="Proteomes" id="UP001358586"/>
    </source>
</evidence>
<protein>
    <recommendedName>
        <fullName evidence="1">Reverse transcriptase zinc-binding domain-containing protein</fullName>
    </recommendedName>
</protein>
<keyword evidence="3" id="KW-1185">Reference proteome</keyword>
<feature type="domain" description="Reverse transcriptase zinc-binding" evidence="1">
    <location>
        <begin position="84"/>
        <end position="167"/>
    </location>
</feature>
<comment type="caution">
    <text evidence="2">The sequence shown here is derived from an EMBL/GenBank/DDBJ whole genome shotgun (WGS) entry which is preliminary data.</text>
</comment>
<dbReference type="Pfam" id="PF13966">
    <property type="entry name" value="zf-RVT"/>
    <property type="match status" value="1"/>
</dbReference>
<dbReference type="InterPro" id="IPR026960">
    <property type="entry name" value="RVT-Znf"/>
</dbReference>
<dbReference type="Proteomes" id="UP001358586">
    <property type="component" value="Chromosome 12"/>
</dbReference>
<gene>
    <name evidence="2" type="ORF">PVK06_045469</name>
</gene>